<evidence type="ECO:0000256" key="3">
    <source>
        <dbReference type="ARBA" id="ARBA00009025"/>
    </source>
</evidence>
<evidence type="ECO:0000256" key="17">
    <source>
        <dbReference type="RuleBase" id="RU003297"/>
    </source>
</evidence>
<evidence type="ECO:0000313" key="20">
    <source>
        <dbReference type="EMBL" id="QTW91645.1"/>
    </source>
</evidence>
<sequence length="439" mass="50557">MLILFLGLLLLFCVCLVSGIEIMFVIFFMSIMMFLIIDWSSLVCLVGESLMMDLLSFLLIELSLWMTMLMFLASMNLKVFNDKLYNWYILFMLMMLCLCFSISNLLGFYLFFESVLFPIIMLIFGWGNQPERLQAGIYMLFYTLFGSLPLLLFLLMNNFYLSFLFVSWIDFSSNFFLMMMSSFAFLVKLPMFLVHMWLPKAHVEAPIVGSMILAGVLLKLGIYGMFRLLLMIIDSVIIYGCWMISILVLGSVMICMVCLCQVDMKALIAYSSVSHMGLAMAGLLSLHIWGFYGNLLIMLGHGLCSSGLFCLANFYYERFKTRSMIMLSGMGIFFPFLSVWWFFFCVINMAAPPSMNLGGELLLMGALIKWSGFLIIPLGMISFLSAGYSLYLFSYIQHGSGWVYYSVYLISIREKLLIFLHLIPLVFWCLKMELFCKWL</sequence>
<feature type="domain" description="NADH:ubiquinone oxidoreductase chain 4 N-terminal" evidence="19">
    <location>
        <begin position="1"/>
        <end position="98"/>
    </location>
</feature>
<evidence type="ECO:0000256" key="15">
    <source>
        <dbReference type="ARBA" id="ARBA00023136"/>
    </source>
</evidence>
<evidence type="ECO:0000256" key="1">
    <source>
        <dbReference type="ARBA" id="ARBA00003257"/>
    </source>
</evidence>
<comment type="catalytic activity">
    <reaction evidence="16 17">
        <text>a ubiquinone + NADH + 5 H(+)(in) = a ubiquinol + NAD(+) + 4 H(+)(out)</text>
        <dbReference type="Rhea" id="RHEA:29091"/>
        <dbReference type="Rhea" id="RHEA-COMP:9565"/>
        <dbReference type="Rhea" id="RHEA-COMP:9566"/>
        <dbReference type="ChEBI" id="CHEBI:15378"/>
        <dbReference type="ChEBI" id="CHEBI:16389"/>
        <dbReference type="ChEBI" id="CHEBI:17976"/>
        <dbReference type="ChEBI" id="CHEBI:57540"/>
        <dbReference type="ChEBI" id="CHEBI:57945"/>
        <dbReference type="EC" id="7.1.1.2"/>
    </reaction>
</comment>
<evidence type="ECO:0000256" key="16">
    <source>
        <dbReference type="ARBA" id="ARBA00049551"/>
    </source>
</evidence>
<evidence type="ECO:0000256" key="8">
    <source>
        <dbReference type="ARBA" id="ARBA00022692"/>
    </source>
</evidence>
<evidence type="ECO:0000256" key="4">
    <source>
        <dbReference type="ARBA" id="ARBA00012944"/>
    </source>
</evidence>
<keyword evidence="11 17" id="KW-1133">Transmembrane helix</keyword>
<dbReference type="GO" id="GO:0031966">
    <property type="term" value="C:mitochondrial membrane"/>
    <property type="evidence" value="ECO:0007669"/>
    <property type="project" value="UniProtKB-SubCell"/>
</dbReference>
<feature type="transmembrane region" description="Helical" evidence="17">
    <location>
        <begin position="210"/>
        <end position="230"/>
    </location>
</feature>
<evidence type="ECO:0000256" key="2">
    <source>
        <dbReference type="ARBA" id="ARBA00004225"/>
    </source>
</evidence>
<accession>A0A8B0RCP2</accession>
<comment type="subcellular location">
    <subcellularLocation>
        <location evidence="2 17">Mitochondrion membrane</location>
        <topology evidence="2 17">Multi-pass membrane protein</topology>
    </subcellularLocation>
</comment>
<protein>
    <recommendedName>
        <fullName evidence="5 17">NADH-ubiquinone oxidoreductase chain 4</fullName>
        <ecNumber evidence="4 17">7.1.1.2</ecNumber>
    </recommendedName>
</protein>
<dbReference type="GO" id="GO:0015990">
    <property type="term" value="P:electron transport coupled proton transport"/>
    <property type="evidence" value="ECO:0007669"/>
    <property type="project" value="TreeGrafter"/>
</dbReference>
<feature type="transmembrane region" description="Helical" evidence="17">
    <location>
        <begin position="267"/>
        <end position="289"/>
    </location>
</feature>
<dbReference type="InterPro" id="IPR003918">
    <property type="entry name" value="NADH_UbQ_OxRdtase"/>
</dbReference>
<keyword evidence="13 17" id="KW-0830">Ubiquinone</keyword>
<name>A0A8B0RCP2_9ACAR</name>
<dbReference type="GO" id="GO:0048039">
    <property type="term" value="F:ubiquinone binding"/>
    <property type="evidence" value="ECO:0007669"/>
    <property type="project" value="TreeGrafter"/>
</dbReference>
<keyword evidence="8 17" id="KW-0812">Transmembrane</keyword>
<evidence type="ECO:0000259" key="18">
    <source>
        <dbReference type="Pfam" id="PF00361"/>
    </source>
</evidence>
<geneLocation type="mitochondrion" evidence="20"/>
<feature type="domain" description="NADH:quinone oxidoreductase/Mrp antiporter transmembrane" evidence="18">
    <location>
        <begin position="104"/>
        <end position="381"/>
    </location>
</feature>
<dbReference type="PANTHER" id="PTHR43507">
    <property type="entry name" value="NADH-UBIQUINONE OXIDOREDUCTASE CHAIN 4"/>
    <property type="match status" value="1"/>
</dbReference>
<reference evidence="20" key="1">
    <citation type="journal article" name="Ticks Tick Borne Dis.">
        <title>Nuclear (18S-28S rRNA) and mitochondrial genome markers of Carios (Carios) vespertilionis (Argasidae) support Carios Latreille, 1796 as a lineage embedded in the Ornithodorinae: re-classification of the Carios sensu Klompen and Oliver (1993) clade into its respective subgenera.</title>
        <authorList>
            <person name="Mans B.J."/>
            <person name="Kelava S."/>
            <person name="Pienaar R."/>
            <person name="Featherston J."/>
            <person name="de Castro M.H."/>
            <person name="Quetglas J."/>
            <person name="Reeves W.K."/>
            <person name="Durden L.A."/>
            <person name="Miller M.M."/>
            <person name="Laverty T.M."/>
            <person name="Shao R."/>
            <person name="Takano A."/>
            <person name="Kawabata H."/>
            <person name="Moustafa M.A.M."/>
            <person name="Nakao R."/>
            <person name="Matsuno K."/>
            <person name="Greay T.L."/>
            <person name="Evasco K.L."/>
            <person name="Barker D."/>
            <person name="Barker S.C."/>
        </authorList>
    </citation>
    <scope>NUCLEOTIDE SEQUENCE</scope>
</reference>
<evidence type="ECO:0000256" key="11">
    <source>
        <dbReference type="ARBA" id="ARBA00022989"/>
    </source>
</evidence>
<dbReference type="PRINTS" id="PR01437">
    <property type="entry name" value="NUOXDRDTASE4"/>
</dbReference>
<feature type="transmembrane region" description="Helical" evidence="17">
    <location>
        <begin position="416"/>
        <end position="435"/>
    </location>
</feature>
<evidence type="ECO:0000256" key="6">
    <source>
        <dbReference type="ARBA" id="ARBA00022448"/>
    </source>
</evidence>
<dbReference type="Pfam" id="PF00361">
    <property type="entry name" value="Proton_antipo_M"/>
    <property type="match status" value="1"/>
</dbReference>
<dbReference type="GO" id="GO:0042773">
    <property type="term" value="P:ATP synthesis coupled electron transport"/>
    <property type="evidence" value="ECO:0007669"/>
    <property type="project" value="InterPro"/>
</dbReference>
<gene>
    <name evidence="20" type="primary">ND4</name>
</gene>
<keyword evidence="6 17" id="KW-0813">Transport</keyword>
<evidence type="ECO:0000256" key="12">
    <source>
        <dbReference type="ARBA" id="ARBA00023027"/>
    </source>
</evidence>
<comment type="function">
    <text evidence="17">Core subunit of the mitochondrial membrane respiratory chain NADH dehydrogenase (Complex I) which catalyzes electron transfer from NADH through the respiratory chain, using ubiquinone as an electron acceptor. Essential for the catalytic activity and assembly of complex I.</text>
</comment>
<organism evidence="20">
    <name type="scientific">Carios vespertilionis</name>
    <dbReference type="NCBI Taxonomy" id="870211"/>
    <lineage>
        <taxon>Eukaryota</taxon>
        <taxon>Metazoa</taxon>
        <taxon>Ecdysozoa</taxon>
        <taxon>Arthropoda</taxon>
        <taxon>Chelicerata</taxon>
        <taxon>Arachnida</taxon>
        <taxon>Acari</taxon>
        <taxon>Parasitiformes</taxon>
        <taxon>Ixodida</taxon>
        <taxon>Ixodoidea</taxon>
        <taxon>Argasidae</taxon>
        <taxon>Ornithodorinae</taxon>
        <taxon>Carios</taxon>
    </lineage>
</organism>
<evidence type="ECO:0000256" key="9">
    <source>
        <dbReference type="ARBA" id="ARBA00022967"/>
    </source>
</evidence>
<keyword evidence="14 17" id="KW-0496">Mitochondrion</keyword>
<feature type="transmembrane region" description="Helical" evidence="17">
    <location>
        <begin position="327"/>
        <end position="350"/>
    </location>
</feature>
<feature type="transmembrane region" description="Helical" evidence="17">
    <location>
        <begin position="87"/>
        <end position="112"/>
    </location>
</feature>
<evidence type="ECO:0000256" key="7">
    <source>
        <dbReference type="ARBA" id="ARBA00022660"/>
    </source>
</evidence>
<feature type="transmembrane region" description="Helical" evidence="17">
    <location>
        <begin position="295"/>
        <end position="315"/>
    </location>
</feature>
<keyword evidence="9" id="KW-1278">Translocase</keyword>
<dbReference type="PANTHER" id="PTHR43507:SF20">
    <property type="entry name" value="NADH-UBIQUINONE OXIDOREDUCTASE CHAIN 4"/>
    <property type="match status" value="1"/>
</dbReference>
<evidence type="ECO:0000256" key="14">
    <source>
        <dbReference type="ARBA" id="ARBA00023128"/>
    </source>
</evidence>
<dbReference type="GO" id="GO:0003954">
    <property type="term" value="F:NADH dehydrogenase activity"/>
    <property type="evidence" value="ECO:0007669"/>
    <property type="project" value="TreeGrafter"/>
</dbReference>
<dbReference type="EMBL" id="MT762370">
    <property type="protein sequence ID" value="QTW91645.1"/>
    <property type="molecule type" value="Genomic_DNA"/>
</dbReference>
<feature type="transmembrane region" description="Helical" evidence="17">
    <location>
        <begin position="133"/>
        <end position="155"/>
    </location>
</feature>
<feature type="transmembrane region" description="Helical" evidence="17">
    <location>
        <begin position="54"/>
        <end position="75"/>
    </location>
</feature>
<keyword evidence="12 17" id="KW-0520">NAD</keyword>
<dbReference type="GO" id="GO:0008137">
    <property type="term" value="F:NADH dehydrogenase (ubiquinone) activity"/>
    <property type="evidence" value="ECO:0007669"/>
    <property type="project" value="UniProtKB-UniRule"/>
</dbReference>
<keyword evidence="7 17" id="KW-0679">Respiratory chain</keyword>
<dbReference type="EC" id="7.1.1.2" evidence="4 17"/>
<comment type="similarity">
    <text evidence="3 17">Belongs to the complex I subunit 4 family.</text>
</comment>
<dbReference type="Pfam" id="PF01059">
    <property type="entry name" value="Oxidored_q5_N"/>
    <property type="match status" value="1"/>
</dbReference>
<keyword evidence="15 17" id="KW-0472">Membrane</keyword>
<evidence type="ECO:0000256" key="10">
    <source>
        <dbReference type="ARBA" id="ARBA00022982"/>
    </source>
</evidence>
<dbReference type="InterPro" id="IPR001750">
    <property type="entry name" value="ND/Mrp_TM"/>
</dbReference>
<evidence type="ECO:0000259" key="19">
    <source>
        <dbReference type="Pfam" id="PF01059"/>
    </source>
</evidence>
<feature type="transmembrane region" description="Helical" evidence="17">
    <location>
        <begin position="236"/>
        <end position="260"/>
    </location>
</feature>
<feature type="transmembrane region" description="Helical" evidence="17">
    <location>
        <begin position="370"/>
        <end position="395"/>
    </location>
</feature>
<evidence type="ECO:0000256" key="13">
    <source>
        <dbReference type="ARBA" id="ARBA00023075"/>
    </source>
</evidence>
<feature type="transmembrane region" description="Helical" evidence="17">
    <location>
        <begin position="175"/>
        <end position="198"/>
    </location>
</feature>
<proteinExistence type="inferred from homology"/>
<evidence type="ECO:0000256" key="5">
    <source>
        <dbReference type="ARBA" id="ARBA00021006"/>
    </source>
</evidence>
<keyword evidence="10 17" id="KW-0249">Electron transport</keyword>
<dbReference type="InterPro" id="IPR000260">
    <property type="entry name" value="NADH4_N"/>
</dbReference>
<dbReference type="AlphaFoldDB" id="A0A8B0RCP2"/>
<comment type="function">
    <text evidence="1">Core subunit of the mitochondrial membrane respiratory chain NADH dehydrogenase (Complex I) that is believed to belong to the minimal assembly required for catalysis. Complex I functions in the transfer of electrons from NADH to the respiratory chain. The immediate electron acceptor for the enzyme is believed to be ubiquinone.</text>
</comment>